<evidence type="ECO:0000256" key="5">
    <source>
        <dbReference type="ARBA" id="ARBA00022670"/>
    </source>
</evidence>
<dbReference type="Proteomes" id="UP001604335">
    <property type="component" value="Unassembled WGS sequence"/>
</dbReference>
<comment type="caution">
    <text evidence="11">The sequence shown here is derived from an EMBL/GenBank/DDBJ whole genome shotgun (WGS) entry which is preliminary data.</text>
</comment>
<dbReference type="InterPro" id="IPR019756">
    <property type="entry name" value="Pept_S26A_signal_pept_1_Ser-AS"/>
</dbReference>
<dbReference type="GO" id="GO:0009003">
    <property type="term" value="F:signal peptidase activity"/>
    <property type="evidence" value="ECO:0007669"/>
    <property type="project" value="UniProtKB-EC"/>
</dbReference>
<evidence type="ECO:0000256" key="7">
    <source>
        <dbReference type="RuleBase" id="RU003993"/>
    </source>
</evidence>
<dbReference type="RefSeq" id="WP_393010838.1">
    <property type="nucleotide sequence ID" value="NZ_JAZAQF010000021.1"/>
</dbReference>
<reference evidence="12" key="1">
    <citation type="journal article" date="2024" name="Algal Res.">
        <title>Biochemical, toxicological and genomic investigation of a high-biomass producing Limnothrix strain isolated from Italian shallow drinking water reservoir.</title>
        <authorList>
            <person name="Simonazzi M."/>
            <person name="Shishido T.K."/>
            <person name="Delbaje E."/>
            <person name="Wahlsten M."/>
            <person name="Fewer D.P."/>
            <person name="Sivonen K."/>
            <person name="Pezzolesi L."/>
            <person name="Pistocchi R."/>
        </authorList>
    </citation>
    <scope>NUCLEOTIDE SEQUENCE [LARGE SCALE GENOMIC DNA]</scope>
    <source>
        <strain evidence="12">LRLZ20PSL1</strain>
    </source>
</reference>
<comment type="catalytic activity">
    <reaction evidence="1 7">
        <text>Cleavage of hydrophobic, N-terminal signal or leader sequences from secreted and periplasmic proteins.</text>
        <dbReference type="EC" id="3.4.21.89"/>
    </reaction>
</comment>
<sequence>MTDQPASSHKEPSTNPPTDNAWVEILKTIGLSIILALGIRTYVAEARWIPSESMVPTLQVKDRLIVEKLQYRFGGSPKRGDIIVFMPTAELRRHNLKDAFIKRVIGLPGELVELRDGQVYINGQRLDEPYIARESVLTTGRPSPASGSGERPASRSADGNAVQRTDTNVCVGDPQPFLSRPVRVPPKSYLVLGDNRNRSYDSRCWGVVPQDLIVGHAVWRFWPLDRMGNL</sequence>
<proteinExistence type="inferred from homology"/>
<dbReference type="PROSITE" id="PS00760">
    <property type="entry name" value="SPASE_I_2"/>
    <property type="match status" value="1"/>
</dbReference>
<dbReference type="Gene3D" id="2.10.109.10">
    <property type="entry name" value="Umud Fragment, subunit A"/>
    <property type="match status" value="1"/>
</dbReference>
<dbReference type="PROSITE" id="PS00501">
    <property type="entry name" value="SPASE_I_1"/>
    <property type="match status" value="1"/>
</dbReference>
<evidence type="ECO:0000313" key="11">
    <source>
        <dbReference type="EMBL" id="MFG3816764.1"/>
    </source>
</evidence>
<keyword evidence="6 7" id="KW-0378">Hydrolase</keyword>
<evidence type="ECO:0000256" key="8">
    <source>
        <dbReference type="RuleBase" id="RU362042"/>
    </source>
</evidence>
<dbReference type="SUPFAM" id="SSF51306">
    <property type="entry name" value="LexA/Signal peptidase"/>
    <property type="match status" value="1"/>
</dbReference>
<comment type="subcellular location">
    <subcellularLocation>
        <location evidence="2">Cell membrane</location>
        <topology evidence="2">Single-pass type II membrane protein</topology>
    </subcellularLocation>
    <subcellularLocation>
        <location evidence="8">Membrane</location>
        <topology evidence="8">Single-pass type II membrane protein</topology>
    </subcellularLocation>
</comment>
<dbReference type="PRINTS" id="PR00727">
    <property type="entry name" value="LEADERPTASE"/>
</dbReference>
<dbReference type="Pfam" id="PF10502">
    <property type="entry name" value="Peptidase_S26"/>
    <property type="match status" value="1"/>
</dbReference>
<dbReference type="EMBL" id="JAZAQF010000021">
    <property type="protein sequence ID" value="MFG3816764.1"/>
    <property type="molecule type" value="Genomic_DNA"/>
</dbReference>
<keyword evidence="5 7" id="KW-0645">Protease</keyword>
<evidence type="ECO:0000256" key="1">
    <source>
        <dbReference type="ARBA" id="ARBA00000677"/>
    </source>
</evidence>
<protein>
    <recommendedName>
        <fullName evidence="4 7">Signal peptidase I</fullName>
        <ecNumber evidence="4 7">3.4.21.89</ecNumber>
    </recommendedName>
</protein>
<dbReference type="PANTHER" id="PTHR43390">
    <property type="entry name" value="SIGNAL PEPTIDASE I"/>
    <property type="match status" value="1"/>
</dbReference>
<dbReference type="EC" id="3.4.21.89" evidence="4 7"/>
<dbReference type="InterPro" id="IPR019533">
    <property type="entry name" value="Peptidase_S26"/>
</dbReference>
<feature type="region of interest" description="Disordered" evidence="9">
    <location>
        <begin position="138"/>
        <end position="168"/>
    </location>
</feature>
<keyword evidence="12" id="KW-1185">Reference proteome</keyword>
<evidence type="ECO:0000256" key="6">
    <source>
        <dbReference type="ARBA" id="ARBA00022801"/>
    </source>
</evidence>
<gene>
    <name evidence="11" type="primary">lepB</name>
    <name evidence="11" type="ORF">VPK24_03875</name>
</gene>
<organism evidence="11 12">
    <name type="scientific">Limnothrix redekei LRLZ20PSL1</name>
    <dbReference type="NCBI Taxonomy" id="3112953"/>
    <lineage>
        <taxon>Bacteria</taxon>
        <taxon>Bacillati</taxon>
        <taxon>Cyanobacteriota</taxon>
        <taxon>Cyanophyceae</taxon>
        <taxon>Pseudanabaenales</taxon>
        <taxon>Pseudanabaenaceae</taxon>
        <taxon>Limnothrix</taxon>
    </lineage>
</organism>
<dbReference type="InterPro" id="IPR019757">
    <property type="entry name" value="Pept_S26A_signal_pept_1_Lys-AS"/>
</dbReference>
<evidence type="ECO:0000256" key="2">
    <source>
        <dbReference type="ARBA" id="ARBA00004401"/>
    </source>
</evidence>
<evidence type="ECO:0000256" key="3">
    <source>
        <dbReference type="ARBA" id="ARBA00009370"/>
    </source>
</evidence>
<comment type="similarity">
    <text evidence="3 8">Belongs to the peptidase S26 family.</text>
</comment>
<dbReference type="PANTHER" id="PTHR43390:SF1">
    <property type="entry name" value="CHLOROPLAST PROCESSING PEPTIDASE"/>
    <property type="match status" value="1"/>
</dbReference>
<evidence type="ECO:0000256" key="4">
    <source>
        <dbReference type="ARBA" id="ARBA00013208"/>
    </source>
</evidence>
<name>A0ABW7C6C8_9CYAN</name>
<evidence type="ECO:0000256" key="9">
    <source>
        <dbReference type="SAM" id="MobiDB-lite"/>
    </source>
</evidence>
<dbReference type="NCBIfam" id="TIGR02227">
    <property type="entry name" value="sigpep_I_bact"/>
    <property type="match status" value="1"/>
</dbReference>
<accession>A0ABW7C6C8</accession>
<dbReference type="InterPro" id="IPR000223">
    <property type="entry name" value="Pept_S26A_signal_pept_1"/>
</dbReference>
<dbReference type="CDD" id="cd06530">
    <property type="entry name" value="S26_SPase_I"/>
    <property type="match status" value="1"/>
</dbReference>
<dbReference type="InterPro" id="IPR036286">
    <property type="entry name" value="LexA/Signal_pep-like_sf"/>
</dbReference>
<evidence type="ECO:0000313" key="12">
    <source>
        <dbReference type="Proteomes" id="UP001604335"/>
    </source>
</evidence>
<feature type="domain" description="Peptidase S26" evidence="10">
    <location>
        <begin position="23"/>
        <end position="222"/>
    </location>
</feature>
<evidence type="ECO:0000259" key="10">
    <source>
        <dbReference type="Pfam" id="PF10502"/>
    </source>
</evidence>
<dbReference type="PROSITE" id="PS00761">
    <property type="entry name" value="SPASE_I_3"/>
    <property type="match status" value="1"/>
</dbReference>
<dbReference type="InterPro" id="IPR019758">
    <property type="entry name" value="Pept_S26A_signal_pept_1_CS"/>
</dbReference>